<reference evidence="1" key="1">
    <citation type="journal article" date="2015" name="Nature">
        <title>Complex archaea that bridge the gap between prokaryotes and eukaryotes.</title>
        <authorList>
            <person name="Spang A."/>
            <person name="Saw J.H."/>
            <person name="Jorgensen S.L."/>
            <person name="Zaremba-Niedzwiedzka K."/>
            <person name="Martijn J."/>
            <person name="Lind A.E."/>
            <person name="van Eijk R."/>
            <person name="Schleper C."/>
            <person name="Guy L."/>
            <person name="Ettema T.J."/>
        </authorList>
    </citation>
    <scope>NUCLEOTIDE SEQUENCE</scope>
</reference>
<comment type="caution">
    <text evidence="1">The sequence shown here is derived from an EMBL/GenBank/DDBJ whole genome shotgun (WGS) entry which is preliminary data.</text>
</comment>
<protein>
    <submittedName>
        <fullName evidence="1">Uncharacterized protein</fullName>
    </submittedName>
</protein>
<sequence length="69" mass="8015">MMQHKVDYNTYQQTLANLETAAYNNGHTFEREVPMDGGDYLVTRVNGIPNAWLIINPDRKYLINKRSIT</sequence>
<organism evidence="1">
    <name type="scientific">marine sediment metagenome</name>
    <dbReference type="NCBI Taxonomy" id="412755"/>
    <lineage>
        <taxon>unclassified sequences</taxon>
        <taxon>metagenomes</taxon>
        <taxon>ecological metagenomes</taxon>
    </lineage>
</organism>
<gene>
    <name evidence="1" type="ORF">LCGC14_1392130</name>
</gene>
<name>A0A0F9JZT7_9ZZZZ</name>
<accession>A0A0F9JZT7</accession>
<evidence type="ECO:0000313" key="1">
    <source>
        <dbReference type="EMBL" id="KKM75253.1"/>
    </source>
</evidence>
<dbReference type="AlphaFoldDB" id="A0A0F9JZT7"/>
<dbReference type="EMBL" id="LAZR01009010">
    <property type="protein sequence ID" value="KKM75253.1"/>
    <property type="molecule type" value="Genomic_DNA"/>
</dbReference>
<proteinExistence type="predicted"/>